<feature type="domain" description="Chromo" evidence="3">
    <location>
        <begin position="50"/>
        <end position="110"/>
    </location>
</feature>
<reference evidence="4" key="1">
    <citation type="submission" date="2016-10" db="EMBL/GenBank/DDBJ databases">
        <authorList>
            <person name="Benchimol M."/>
            <person name="Almeida L.G."/>
            <person name="Vasconcelos A.T."/>
            <person name="Perreira-Neves A."/>
            <person name="Rosa I.A."/>
            <person name="Tasca T."/>
            <person name="Bogo M.R."/>
            <person name="de Souza W."/>
        </authorList>
    </citation>
    <scope>NUCLEOTIDE SEQUENCE [LARGE SCALE GENOMIC DNA]</scope>
    <source>
        <strain evidence="4">K</strain>
    </source>
</reference>
<dbReference type="AlphaFoldDB" id="A0A1J4JTP3"/>
<dbReference type="GO" id="GO:0005634">
    <property type="term" value="C:nucleus"/>
    <property type="evidence" value="ECO:0007669"/>
    <property type="project" value="UniProtKB-SubCell"/>
</dbReference>
<dbReference type="Pfam" id="PF00385">
    <property type="entry name" value="Chromo"/>
    <property type="match status" value="2"/>
</dbReference>
<dbReference type="InterPro" id="IPR016197">
    <property type="entry name" value="Chromo-like_dom_sf"/>
</dbReference>
<evidence type="ECO:0000256" key="1">
    <source>
        <dbReference type="ARBA" id="ARBA00004123"/>
    </source>
</evidence>
<dbReference type="SUPFAM" id="SSF54160">
    <property type="entry name" value="Chromo domain-like"/>
    <property type="match status" value="2"/>
</dbReference>
<dbReference type="EMBL" id="MLAK01000865">
    <property type="protein sequence ID" value="OHT02489.1"/>
    <property type="molecule type" value="Genomic_DNA"/>
</dbReference>
<dbReference type="VEuPathDB" id="TrichDB:TRFO_30374"/>
<sequence length="326" mass="38572">MDKNPFPSIQNTSFCFGNTFGDKKVNIKKHLGEDLTVSEQENKFYTSQEYVVESINGYMEFNSQHYYLVKWKGYESLDDITWEPESEIIKCKKHVLDFWKKNRIKFYQKPTKRRKETKPIVGKTFLSNKSTGTIKRIKTTNDKTQEIVFNHLEYFQHPNNEPRIVSTIDSEDSSNKINIENCCNKITESKDIDNDETIKVGSRTEGNNNDFINDSDYVMKKIIDSRIVNNQKYYLVKWKGYPKEESTWMLENTIKDKEIIYKYEEKMPQKDEIRVIDILMSNENMEGESIVSTYNVKLSNGSYAWIPRTSIPDDVYERYINEKTKK</sequence>
<name>A0A1J4JTP3_9EUKA</name>
<evidence type="ECO:0000259" key="3">
    <source>
        <dbReference type="PROSITE" id="PS50013"/>
    </source>
</evidence>
<dbReference type="InterPro" id="IPR023780">
    <property type="entry name" value="Chromo_domain"/>
</dbReference>
<dbReference type="CDD" id="cd00024">
    <property type="entry name" value="CD_CSD"/>
    <property type="match status" value="2"/>
</dbReference>
<dbReference type="InterPro" id="IPR000953">
    <property type="entry name" value="Chromo/chromo_shadow_dom"/>
</dbReference>
<protein>
    <recommendedName>
        <fullName evidence="3">Chromo domain-containing protein</fullName>
    </recommendedName>
</protein>
<dbReference type="SMART" id="SM00298">
    <property type="entry name" value="CHROMO"/>
    <property type="match status" value="2"/>
</dbReference>
<comment type="subcellular location">
    <subcellularLocation>
        <location evidence="1">Nucleus</location>
    </subcellularLocation>
</comment>
<keyword evidence="5" id="KW-1185">Reference proteome</keyword>
<dbReference type="PROSITE" id="PS00598">
    <property type="entry name" value="CHROMO_1"/>
    <property type="match status" value="1"/>
</dbReference>
<dbReference type="RefSeq" id="XP_068355625.1">
    <property type="nucleotide sequence ID" value="XM_068507320.1"/>
</dbReference>
<keyword evidence="2" id="KW-0539">Nucleus</keyword>
<dbReference type="PANTHER" id="PTHR22812">
    <property type="entry name" value="CHROMOBOX PROTEIN"/>
    <property type="match status" value="1"/>
</dbReference>
<proteinExistence type="predicted"/>
<gene>
    <name evidence="4" type="ORF">TRFO_30374</name>
</gene>
<feature type="domain" description="Chromo" evidence="3">
    <location>
        <begin position="217"/>
        <end position="275"/>
    </location>
</feature>
<evidence type="ECO:0000256" key="2">
    <source>
        <dbReference type="ARBA" id="ARBA00023242"/>
    </source>
</evidence>
<accession>A0A1J4JTP3</accession>
<dbReference type="Gene3D" id="2.40.50.40">
    <property type="match status" value="2"/>
</dbReference>
<dbReference type="InterPro" id="IPR051219">
    <property type="entry name" value="Heterochromatin_chromo-domain"/>
</dbReference>
<dbReference type="InterPro" id="IPR023779">
    <property type="entry name" value="Chromodomain_CS"/>
</dbReference>
<dbReference type="GeneID" id="94842024"/>
<evidence type="ECO:0000313" key="5">
    <source>
        <dbReference type="Proteomes" id="UP000179807"/>
    </source>
</evidence>
<dbReference type="Proteomes" id="UP000179807">
    <property type="component" value="Unassembled WGS sequence"/>
</dbReference>
<comment type="caution">
    <text evidence="4">The sequence shown here is derived from an EMBL/GenBank/DDBJ whole genome shotgun (WGS) entry which is preliminary data.</text>
</comment>
<dbReference type="OrthoDB" id="1918685at2759"/>
<dbReference type="PROSITE" id="PS50013">
    <property type="entry name" value="CHROMO_2"/>
    <property type="match status" value="2"/>
</dbReference>
<organism evidence="4 5">
    <name type="scientific">Tritrichomonas foetus</name>
    <dbReference type="NCBI Taxonomy" id="1144522"/>
    <lineage>
        <taxon>Eukaryota</taxon>
        <taxon>Metamonada</taxon>
        <taxon>Parabasalia</taxon>
        <taxon>Tritrichomonadida</taxon>
        <taxon>Tritrichomonadidae</taxon>
        <taxon>Tritrichomonas</taxon>
    </lineage>
</organism>
<evidence type="ECO:0000313" key="4">
    <source>
        <dbReference type="EMBL" id="OHT02489.1"/>
    </source>
</evidence>